<evidence type="ECO:0000313" key="1">
    <source>
        <dbReference type="EMBL" id="KAF4671608.1"/>
    </source>
</evidence>
<dbReference type="InterPro" id="IPR011990">
    <property type="entry name" value="TPR-like_helical_dom_sf"/>
</dbReference>
<evidence type="ECO:0000313" key="2">
    <source>
        <dbReference type="Proteomes" id="UP000591131"/>
    </source>
</evidence>
<sequence>MSTTRINALSRPRGVRYECELCGKEAKLKCNECPTYYCGPEHFDQDWRGIRQHIVEDTALLREKPRTLGSDEERRKREAELIGIRGEVREICSETAQRALVQGEYYLAIPAALQSLKLSIEVHGPESTELVGSYLLLAECNLGLGRLQATEEFLGLGKWILLKSSKDAGVGHLALVSAMQRNFGRLYVAQGKYVEALRAFAEDCHQTSGRFGPSDPRTAPCYFHMGRVFQAMGEELKAKSFYGRVILIYSQWLENAIDNREWLPIALRRSGGLLGRRPVSIDRRYSAYEWMIETSCEGYDRTVVSLSPVELDECLDILGHILNHHQQQQAAGSERESDVARTQYVLSLMKFYTGKDLPMAQKYMVAADEYFQSNEGSTDNLEEMKAKTGHYRILLFDATTPAPLPCES</sequence>
<reference evidence="1 2" key="1">
    <citation type="submission" date="2020-04" db="EMBL/GenBank/DDBJ databases">
        <title>Perkinsus chesapeaki whole genome sequence.</title>
        <authorList>
            <person name="Bogema D.R."/>
        </authorList>
    </citation>
    <scope>NUCLEOTIDE SEQUENCE [LARGE SCALE GENOMIC DNA]</scope>
    <source>
        <strain evidence="1">ATCC PRA-425</strain>
    </source>
</reference>
<dbReference type="AlphaFoldDB" id="A0A7J6MJ33"/>
<dbReference type="Gene3D" id="1.25.40.10">
    <property type="entry name" value="Tetratricopeptide repeat domain"/>
    <property type="match status" value="1"/>
</dbReference>
<protein>
    <submittedName>
        <fullName evidence="1">Zinc finger, MYND-type containing 12</fullName>
    </submittedName>
</protein>
<proteinExistence type="predicted"/>
<dbReference type="SUPFAM" id="SSF144232">
    <property type="entry name" value="HIT/MYND zinc finger-like"/>
    <property type="match status" value="1"/>
</dbReference>
<organism evidence="1 2">
    <name type="scientific">Perkinsus chesapeaki</name>
    <name type="common">Clam parasite</name>
    <name type="synonym">Perkinsus andrewsi</name>
    <dbReference type="NCBI Taxonomy" id="330153"/>
    <lineage>
        <taxon>Eukaryota</taxon>
        <taxon>Sar</taxon>
        <taxon>Alveolata</taxon>
        <taxon>Perkinsozoa</taxon>
        <taxon>Perkinsea</taxon>
        <taxon>Perkinsida</taxon>
        <taxon>Perkinsidae</taxon>
        <taxon>Perkinsus</taxon>
    </lineage>
</organism>
<comment type="caution">
    <text evidence="1">The sequence shown here is derived from an EMBL/GenBank/DDBJ whole genome shotgun (WGS) entry which is preliminary data.</text>
</comment>
<dbReference type="PANTHER" id="PTHR46533:SF1">
    <property type="entry name" value="ZINC FINGER MYND DOMAIN-CONTAINING PROTEIN 12"/>
    <property type="match status" value="1"/>
</dbReference>
<dbReference type="EMBL" id="JAAPAO010000133">
    <property type="protein sequence ID" value="KAF4671608.1"/>
    <property type="molecule type" value="Genomic_DNA"/>
</dbReference>
<dbReference type="PANTHER" id="PTHR46533">
    <property type="entry name" value="ZINC FINGER MYND DOMAIN-CONTAINING PROTEIN 12"/>
    <property type="match status" value="1"/>
</dbReference>
<dbReference type="OrthoDB" id="674604at2759"/>
<gene>
    <name evidence="1" type="primary">ZMYND12</name>
    <name evidence="1" type="ORF">FOL47_001423</name>
</gene>
<accession>A0A7J6MJ33</accession>
<dbReference type="Proteomes" id="UP000591131">
    <property type="component" value="Unassembled WGS sequence"/>
</dbReference>
<dbReference type="InterPro" id="IPR053248">
    <property type="entry name" value="Zinc_finger_MYND_domain"/>
</dbReference>
<name>A0A7J6MJ33_PERCH</name>
<keyword evidence="2" id="KW-1185">Reference proteome</keyword>
<dbReference type="SUPFAM" id="SSF48452">
    <property type="entry name" value="TPR-like"/>
    <property type="match status" value="1"/>
</dbReference>